<organism evidence="2 3">
    <name type="scientific">Prymnesium parvum</name>
    <name type="common">Toxic golden alga</name>
    <dbReference type="NCBI Taxonomy" id="97485"/>
    <lineage>
        <taxon>Eukaryota</taxon>
        <taxon>Haptista</taxon>
        <taxon>Haptophyta</taxon>
        <taxon>Prymnesiophyceae</taxon>
        <taxon>Prymnesiales</taxon>
        <taxon>Prymnesiaceae</taxon>
        <taxon>Prymnesium</taxon>
    </lineage>
</organism>
<dbReference type="Proteomes" id="UP001515480">
    <property type="component" value="Unassembled WGS sequence"/>
</dbReference>
<comment type="caution">
    <text evidence="2">The sequence shown here is derived from an EMBL/GenBank/DDBJ whole genome shotgun (WGS) entry which is preliminary data.</text>
</comment>
<keyword evidence="3" id="KW-1185">Reference proteome</keyword>
<dbReference type="EMBL" id="JBGBPQ010000002">
    <property type="protein sequence ID" value="KAL1528432.1"/>
    <property type="molecule type" value="Genomic_DNA"/>
</dbReference>
<dbReference type="GO" id="GO:0046921">
    <property type="term" value="F:alpha-(1-&gt;6)-fucosyltransferase activity"/>
    <property type="evidence" value="ECO:0007669"/>
    <property type="project" value="TreeGrafter"/>
</dbReference>
<keyword evidence="1" id="KW-0812">Transmembrane</keyword>
<gene>
    <name evidence="2" type="ORF">AB1Y20_009780</name>
</gene>
<protein>
    <submittedName>
        <fullName evidence="2">Uncharacterized protein</fullName>
    </submittedName>
</protein>
<dbReference type="Gene3D" id="3.40.50.11350">
    <property type="match status" value="1"/>
</dbReference>
<sequence length="500" mass="55207">MRKAAEAYRSLDKGEACKLRDKAKPALAVAHEACEAEPEDLEPAQLDADHLPVLRRKRCLRPTRRCCCCCCLPALLLLAVLFSLPRFNVCLLSWMTSLIYGPFDRDFTHLPHGPSTGDRSPLRVEWRDGPLTSALARSFNATQNPADCASARFSQLTFHAAAGLGANLHGWTQDLCEVSARGHVLVTKGPWVWRDPIFCGSDLSSRGLDWFRRKLNLFDFYPGRQTALQCYFGPMTRCPISEEVDETYLYGNGRALWATIFWSPMRGATETYMKREDVWRVRGGTDSAPMCADQKLVRQAGIELLFRSLPEQMIAAAERANREVFGEGGAPERMVTVHIRWGDKGKENALVSIDRYINATHELVARHQLGGAPAVFITTEDPAALRAFRGAAPEGWQLFYYAAALGTGDSKEHFSTAVSTTAVGAADTGGALGIYSLLALLLALEARFFVLTASSNWSILINELRRARVNAGCNGCTDMISLTPAKCMHGFEYLCTTLEA</sequence>
<reference evidence="2 3" key="1">
    <citation type="journal article" date="2024" name="Science">
        <title>Giant polyketide synthase enzymes in the biosynthesis of giant marine polyether toxins.</title>
        <authorList>
            <person name="Fallon T.R."/>
            <person name="Shende V.V."/>
            <person name="Wierzbicki I.H."/>
            <person name="Pendleton A.L."/>
            <person name="Watervoot N.F."/>
            <person name="Auber R.P."/>
            <person name="Gonzalez D.J."/>
            <person name="Wisecaver J.H."/>
            <person name="Moore B.S."/>
        </authorList>
    </citation>
    <scope>NUCLEOTIDE SEQUENCE [LARGE SCALE GENOMIC DNA]</scope>
    <source>
        <strain evidence="2 3">12B1</strain>
    </source>
</reference>
<evidence type="ECO:0000313" key="3">
    <source>
        <dbReference type="Proteomes" id="UP001515480"/>
    </source>
</evidence>
<dbReference type="PANTHER" id="PTHR13132:SF29">
    <property type="entry name" value="ALPHA-(1,6)-FUCOSYLTRANSFERASE"/>
    <property type="match status" value="1"/>
</dbReference>
<feature type="transmembrane region" description="Helical" evidence="1">
    <location>
        <begin position="65"/>
        <end position="84"/>
    </location>
</feature>
<name>A0AB34K5C2_PRYPA</name>
<proteinExistence type="predicted"/>
<dbReference type="GO" id="GO:0006487">
    <property type="term" value="P:protein N-linked glycosylation"/>
    <property type="evidence" value="ECO:0007669"/>
    <property type="project" value="TreeGrafter"/>
</dbReference>
<dbReference type="AlphaFoldDB" id="A0AB34K5C2"/>
<evidence type="ECO:0000313" key="2">
    <source>
        <dbReference type="EMBL" id="KAL1528432.1"/>
    </source>
</evidence>
<keyword evidence="1" id="KW-1133">Transmembrane helix</keyword>
<dbReference type="PANTHER" id="PTHR13132">
    <property type="entry name" value="ALPHA- 1,6 -FUCOSYLTRANSFERASE"/>
    <property type="match status" value="1"/>
</dbReference>
<evidence type="ECO:0000256" key="1">
    <source>
        <dbReference type="SAM" id="Phobius"/>
    </source>
</evidence>
<accession>A0AB34K5C2</accession>
<keyword evidence="1" id="KW-0472">Membrane</keyword>